<feature type="signal peptide" evidence="1">
    <location>
        <begin position="1"/>
        <end position="19"/>
    </location>
</feature>
<evidence type="ECO:0000313" key="2">
    <source>
        <dbReference type="EMBL" id="SFU05820.1"/>
    </source>
</evidence>
<proteinExistence type="predicted"/>
<feature type="chain" id="PRO_5010249674" description="Peptidase U49" evidence="1">
    <location>
        <begin position="20"/>
        <end position="328"/>
    </location>
</feature>
<keyword evidence="3" id="KW-1185">Reference proteome</keyword>
<dbReference type="AlphaFoldDB" id="A0A1I7D281"/>
<organism evidence="2 3">
    <name type="scientific">Pseudovibrio denitrificans</name>
    <dbReference type="NCBI Taxonomy" id="258256"/>
    <lineage>
        <taxon>Bacteria</taxon>
        <taxon>Pseudomonadati</taxon>
        <taxon>Pseudomonadota</taxon>
        <taxon>Alphaproteobacteria</taxon>
        <taxon>Hyphomicrobiales</taxon>
        <taxon>Stappiaceae</taxon>
        <taxon>Pseudovibrio</taxon>
    </lineage>
</organism>
<protein>
    <recommendedName>
        <fullName evidence="4">Peptidase U49</fullName>
    </recommendedName>
</protein>
<keyword evidence="1" id="KW-0732">Signal</keyword>
<dbReference type="EMBL" id="FPBD01000007">
    <property type="protein sequence ID" value="SFU05820.1"/>
    <property type="molecule type" value="Genomic_DNA"/>
</dbReference>
<evidence type="ECO:0000313" key="3">
    <source>
        <dbReference type="Proteomes" id="UP000183371"/>
    </source>
</evidence>
<evidence type="ECO:0000256" key="1">
    <source>
        <dbReference type="SAM" id="SignalP"/>
    </source>
</evidence>
<accession>A0A1I7D281</accession>
<evidence type="ECO:0008006" key="4">
    <source>
        <dbReference type="Google" id="ProtNLM"/>
    </source>
</evidence>
<name>A0A1I7D281_9HYPH</name>
<dbReference type="Proteomes" id="UP000183371">
    <property type="component" value="Unassembled WGS sequence"/>
</dbReference>
<reference evidence="3" key="1">
    <citation type="submission" date="2016-10" db="EMBL/GenBank/DDBJ databases">
        <authorList>
            <person name="Varghese N."/>
            <person name="Submissions S."/>
        </authorList>
    </citation>
    <scope>NUCLEOTIDE SEQUENCE [LARGE SCALE GENOMIC DNA]</scope>
    <source>
        <strain evidence="3">DSM 17465</strain>
    </source>
</reference>
<dbReference type="RefSeq" id="WP_054783920.1">
    <property type="nucleotide sequence ID" value="NZ_FPBD01000007.1"/>
</dbReference>
<sequence length="328" mass="36906">MQIISIIAFLITFTASNFAAAQTSERLRAARQIQAITQQDINSIVKPALLNAMLPKERRIAEAVNIVVVVDERIGRVVAFIDNFSQRKIEISTGFLALIGASIDANLIAGKWGYLKEIGEYKNKIANFLRGARREIREGGTPIKPESFAEYVGLPDDQYKKFSKSKEYDYSFSVAMRVMLSFVLAHEYAHHVFNHFENTPASCLNAPLGEDCLKARRAQEDEADDFGVRLNWMLGNNPLFATNYFMIFGLVENGLLSSEHSPSVCRLEKVLDAGIQFSENSDRIVQHLLQQNSEFQKQFKMLKNFRVVLKEQCEAGGLLTDTVVPGLF</sequence>
<gene>
    <name evidence="2" type="ORF">SAMN05444141_107199</name>
</gene>